<dbReference type="Proteomes" id="UP000541033">
    <property type="component" value="Unassembled WGS sequence"/>
</dbReference>
<sequence>MRWERYIPSGFTVLGLMLMGLGAYVLLEGYPKPAMVLFLTSAVLFILSIVLWVFMPVLASYRRAQRDIAELESTGLTGEFLWVYITRPNRKKLKQFVRSHDLELCKYLHSQRQFVLMINPKGVWIFRQEREQLVGEILISRRELIEAKNGYVRVATDLSPALILETVKGPIAVSPHLRDQWYPVVYQPSDLRTLRLNLNAILMDDPSTASAEGHQLF</sequence>
<protein>
    <submittedName>
        <fullName evidence="2">Uncharacterized protein</fullName>
    </submittedName>
</protein>
<keyword evidence="1" id="KW-1133">Transmembrane helix</keyword>
<proteinExistence type="predicted"/>
<accession>A0A7X5TU61</accession>
<organism evidence="2 3">
    <name type="scientific">Lysinibacter cavernae</name>
    <dbReference type="NCBI Taxonomy" id="1640652"/>
    <lineage>
        <taxon>Bacteria</taxon>
        <taxon>Bacillati</taxon>
        <taxon>Actinomycetota</taxon>
        <taxon>Actinomycetes</taxon>
        <taxon>Micrococcales</taxon>
        <taxon>Microbacteriaceae</taxon>
        <taxon>Lysinibacter</taxon>
    </lineage>
</organism>
<dbReference type="AlphaFoldDB" id="A0A7X5TU61"/>
<gene>
    <name evidence="2" type="ORF">FHX76_002806</name>
</gene>
<comment type="caution">
    <text evidence="2">The sequence shown here is derived from an EMBL/GenBank/DDBJ whole genome shotgun (WGS) entry which is preliminary data.</text>
</comment>
<dbReference type="EMBL" id="JAAMOX010000002">
    <property type="protein sequence ID" value="NIH54910.1"/>
    <property type="molecule type" value="Genomic_DNA"/>
</dbReference>
<evidence type="ECO:0000256" key="1">
    <source>
        <dbReference type="SAM" id="Phobius"/>
    </source>
</evidence>
<keyword evidence="3" id="KW-1185">Reference proteome</keyword>
<dbReference type="RefSeq" id="WP_167151541.1">
    <property type="nucleotide sequence ID" value="NZ_JAAMOX010000002.1"/>
</dbReference>
<evidence type="ECO:0000313" key="3">
    <source>
        <dbReference type="Proteomes" id="UP000541033"/>
    </source>
</evidence>
<keyword evidence="1" id="KW-0472">Membrane</keyword>
<feature type="transmembrane region" description="Helical" evidence="1">
    <location>
        <begin position="34"/>
        <end position="55"/>
    </location>
</feature>
<feature type="transmembrane region" description="Helical" evidence="1">
    <location>
        <begin position="6"/>
        <end position="27"/>
    </location>
</feature>
<name>A0A7X5TU61_9MICO</name>
<reference evidence="2 3" key="1">
    <citation type="submission" date="2020-02" db="EMBL/GenBank/DDBJ databases">
        <title>Sequencing the genomes of 1000 actinobacteria strains.</title>
        <authorList>
            <person name="Klenk H.-P."/>
        </authorList>
    </citation>
    <scope>NUCLEOTIDE SEQUENCE [LARGE SCALE GENOMIC DNA]</scope>
    <source>
        <strain evidence="2 3">DSM 27960</strain>
    </source>
</reference>
<evidence type="ECO:0000313" key="2">
    <source>
        <dbReference type="EMBL" id="NIH54910.1"/>
    </source>
</evidence>
<keyword evidence="1" id="KW-0812">Transmembrane</keyword>